<gene>
    <name evidence="15" type="ORF">HMPREF3213_01113</name>
</gene>
<dbReference type="GO" id="GO:0005737">
    <property type="term" value="C:cytoplasm"/>
    <property type="evidence" value="ECO:0007669"/>
    <property type="project" value="UniProtKB-SubCell"/>
</dbReference>
<evidence type="ECO:0000256" key="8">
    <source>
        <dbReference type="ARBA" id="ARBA00022679"/>
    </source>
</evidence>
<comment type="caution">
    <text evidence="15">The sequence shown here is derived from an EMBL/GenBank/DDBJ whole genome shotgun (WGS) entry which is preliminary data.</text>
</comment>
<evidence type="ECO:0000313" key="15">
    <source>
        <dbReference type="EMBL" id="KWZ84054.1"/>
    </source>
</evidence>
<keyword evidence="7 12" id="KW-0489">Methyltransferase</keyword>
<feature type="domain" description="Ribosomal RNA small subunit methyltransferase E PUA-like" evidence="14">
    <location>
        <begin position="18"/>
        <end position="64"/>
    </location>
</feature>
<dbReference type="Proteomes" id="UP000070376">
    <property type="component" value="Unassembled WGS sequence"/>
</dbReference>
<dbReference type="SUPFAM" id="SSF75217">
    <property type="entry name" value="alpha/beta knot"/>
    <property type="match status" value="1"/>
</dbReference>
<dbReference type="NCBIfam" id="NF008691">
    <property type="entry name" value="PRK11713.1-4"/>
    <property type="match status" value="1"/>
</dbReference>
<dbReference type="EMBL" id="LRPN01000033">
    <property type="protein sequence ID" value="KWZ84054.1"/>
    <property type="molecule type" value="Genomic_DNA"/>
</dbReference>
<dbReference type="PATRIC" id="fig|1398.22.peg.1123"/>
<protein>
    <recommendedName>
        <fullName evidence="4 12">Ribosomal RNA small subunit methyltransferase E</fullName>
        <ecNumber evidence="3 12">2.1.1.193</ecNumber>
    </recommendedName>
</protein>
<dbReference type="AlphaFoldDB" id="A0A133KWQ7"/>
<dbReference type="InterPro" id="IPR006700">
    <property type="entry name" value="RsmE"/>
</dbReference>
<evidence type="ECO:0000256" key="3">
    <source>
        <dbReference type="ARBA" id="ARBA00012328"/>
    </source>
</evidence>
<dbReference type="InterPro" id="IPR029026">
    <property type="entry name" value="tRNA_m1G_MTases_N"/>
</dbReference>
<dbReference type="InterPro" id="IPR015947">
    <property type="entry name" value="PUA-like_sf"/>
</dbReference>
<keyword evidence="9 12" id="KW-0949">S-adenosyl-L-methionine</keyword>
<evidence type="ECO:0000256" key="10">
    <source>
        <dbReference type="ARBA" id="ARBA00025699"/>
    </source>
</evidence>
<dbReference type="EC" id="2.1.1.193" evidence="3 12"/>
<evidence type="ECO:0000256" key="2">
    <source>
        <dbReference type="ARBA" id="ARBA00005528"/>
    </source>
</evidence>
<dbReference type="InterPro" id="IPR029028">
    <property type="entry name" value="Alpha/beta_knot_MTases"/>
</dbReference>
<evidence type="ECO:0000256" key="7">
    <source>
        <dbReference type="ARBA" id="ARBA00022603"/>
    </source>
</evidence>
<comment type="catalytic activity">
    <reaction evidence="11 12">
        <text>uridine(1498) in 16S rRNA + S-adenosyl-L-methionine = N(3)-methyluridine(1498) in 16S rRNA + S-adenosyl-L-homocysteine + H(+)</text>
        <dbReference type="Rhea" id="RHEA:42920"/>
        <dbReference type="Rhea" id="RHEA-COMP:10283"/>
        <dbReference type="Rhea" id="RHEA-COMP:10284"/>
        <dbReference type="ChEBI" id="CHEBI:15378"/>
        <dbReference type="ChEBI" id="CHEBI:57856"/>
        <dbReference type="ChEBI" id="CHEBI:59789"/>
        <dbReference type="ChEBI" id="CHEBI:65315"/>
        <dbReference type="ChEBI" id="CHEBI:74502"/>
        <dbReference type="EC" id="2.1.1.193"/>
    </reaction>
</comment>
<dbReference type="PANTHER" id="PTHR30027:SF3">
    <property type="entry name" value="16S RRNA (URACIL(1498)-N(3))-METHYLTRANSFERASE"/>
    <property type="match status" value="1"/>
</dbReference>
<evidence type="ECO:0000256" key="9">
    <source>
        <dbReference type="ARBA" id="ARBA00022691"/>
    </source>
</evidence>
<proteinExistence type="inferred from homology"/>
<dbReference type="Pfam" id="PF20260">
    <property type="entry name" value="PUA_4"/>
    <property type="match status" value="1"/>
</dbReference>
<reference evidence="16" key="1">
    <citation type="submission" date="2016-01" db="EMBL/GenBank/DDBJ databases">
        <authorList>
            <person name="Mitreva M."/>
            <person name="Pepin K.H."/>
            <person name="Mihindukulasuriya K.A."/>
            <person name="Fulton R."/>
            <person name="Fronick C."/>
            <person name="O'Laughlin M."/>
            <person name="Miner T."/>
            <person name="Herter B."/>
            <person name="Rosa B.A."/>
            <person name="Cordes M."/>
            <person name="Tomlinson C."/>
            <person name="Wollam A."/>
            <person name="Palsikar V.B."/>
            <person name="Mardis E.R."/>
            <person name="Wilson R.K."/>
        </authorList>
    </citation>
    <scope>NUCLEOTIDE SEQUENCE [LARGE SCALE GENOMIC DNA]</scope>
    <source>
        <strain evidence="16">GED7749B</strain>
    </source>
</reference>
<comment type="similarity">
    <text evidence="2 12">Belongs to the RNA methyltransferase RsmE family.</text>
</comment>
<name>A0A133KWQ7_HEYCO</name>
<keyword evidence="6 12" id="KW-0698">rRNA processing</keyword>
<evidence type="ECO:0000256" key="12">
    <source>
        <dbReference type="PIRNR" id="PIRNR015601"/>
    </source>
</evidence>
<evidence type="ECO:0000256" key="4">
    <source>
        <dbReference type="ARBA" id="ARBA00013673"/>
    </source>
</evidence>
<dbReference type="PIRSF" id="PIRSF015601">
    <property type="entry name" value="MTase_slr0722"/>
    <property type="match status" value="1"/>
</dbReference>
<dbReference type="InterPro" id="IPR046887">
    <property type="entry name" value="RsmE_PUA-like"/>
</dbReference>
<dbReference type="CDD" id="cd18084">
    <property type="entry name" value="RsmE-like"/>
    <property type="match status" value="1"/>
</dbReference>
<dbReference type="NCBIfam" id="TIGR00046">
    <property type="entry name" value="RsmE family RNA methyltransferase"/>
    <property type="match status" value="1"/>
</dbReference>
<evidence type="ECO:0000313" key="16">
    <source>
        <dbReference type="Proteomes" id="UP000070376"/>
    </source>
</evidence>
<keyword evidence="8 12" id="KW-0808">Transferase</keyword>
<dbReference type="GO" id="GO:0070475">
    <property type="term" value="P:rRNA base methylation"/>
    <property type="evidence" value="ECO:0007669"/>
    <property type="project" value="TreeGrafter"/>
</dbReference>
<evidence type="ECO:0000259" key="13">
    <source>
        <dbReference type="Pfam" id="PF04452"/>
    </source>
</evidence>
<sequence length="250" mass="28449">MQRYFLDRPYRGEQEIRLSGENYHHIARVMRMSVGSRFYGVFSDEKVCICEIKEITGDAVVARITGWETAVKELPVHVTVSCGLPKADKLEWIIQKGTELGAFQFLPFLAERSVVKWDTKKEAKKRERWQKIAREAAEQSHRSHLPKVSPPVSFQQLIEESHTYQYKLVAFEENAKEGEQHRFAEMLSNMSEGGNVLAVFGPEGGLSLDEIKKLEAAGFVSCGLGPRILRAETAPLYVLSAISYHFELMR</sequence>
<comment type="function">
    <text evidence="10 12">Specifically methylates the N3 position of the uracil ring of uridine 1498 (m3U1498) in 16S rRNA. Acts on the fully assembled 30S ribosomal subunit.</text>
</comment>
<feature type="domain" description="Ribosomal RNA small subunit methyltransferase E methyltransferase" evidence="13">
    <location>
        <begin position="72"/>
        <end position="243"/>
    </location>
</feature>
<evidence type="ECO:0000256" key="1">
    <source>
        <dbReference type="ARBA" id="ARBA00004496"/>
    </source>
</evidence>
<keyword evidence="5 12" id="KW-0963">Cytoplasm</keyword>
<evidence type="ECO:0000256" key="11">
    <source>
        <dbReference type="ARBA" id="ARBA00047944"/>
    </source>
</evidence>
<evidence type="ECO:0000259" key="14">
    <source>
        <dbReference type="Pfam" id="PF20260"/>
    </source>
</evidence>
<comment type="subcellular location">
    <subcellularLocation>
        <location evidence="1 12">Cytoplasm</location>
    </subcellularLocation>
</comment>
<dbReference type="SUPFAM" id="SSF88697">
    <property type="entry name" value="PUA domain-like"/>
    <property type="match status" value="1"/>
</dbReference>
<organism evidence="15 16">
    <name type="scientific">Heyndrickxia coagulans</name>
    <name type="common">Weizmannia coagulans</name>
    <dbReference type="NCBI Taxonomy" id="1398"/>
    <lineage>
        <taxon>Bacteria</taxon>
        <taxon>Bacillati</taxon>
        <taxon>Bacillota</taxon>
        <taxon>Bacilli</taxon>
        <taxon>Bacillales</taxon>
        <taxon>Bacillaceae</taxon>
        <taxon>Heyndrickxia</taxon>
    </lineage>
</organism>
<accession>A0A133KWQ7</accession>
<dbReference type="Pfam" id="PF04452">
    <property type="entry name" value="Methyltrans_RNA"/>
    <property type="match status" value="1"/>
</dbReference>
<dbReference type="GO" id="GO:0070042">
    <property type="term" value="F:rRNA (uridine-N3-)-methyltransferase activity"/>
    <property type="evidence" value="ECO:0007669"/>
    <property type="project" value="TreeGrafter"/>
</dbReference>
<dbReference type="RefSeq" id="WP_061086607.1">
    <property type="nucleotide sequence ID" value="NZ_KQ955811.1"/>
</dbReference>
<dbReference type="PANTHER" id="PTHR30027">
    <property type="entry name" value="RIBOSOMAL RNA SMALL SUBUNIT METHYLTRANSFERASE E"/>
    <property type="match status" value="1"/>
</dbReference>
<evidence type="ECO:0000256" key="5">
    <source>
        <dbReference type="ARBA" id="ARBA00022490"/>
    </source>
</evidence>
<evidence type="ECO:0000256" key="6">
    <source>
        <dbReference type="ARBA" id="ARBA00022552"/>
    </source>
</evidence>
<dbReference type="InterPro" id="IPR046886">
    <property type="entry name" value="RsmE_MTase_dom"/>
</dbReference>
<dbReference type="Gene3D" id="3.40.1280.10">
    <property type="match status" value="1"/>
</dbReference>